<gene>
    <name evidence="6" type="primary">LYVE1</name>
</gene>
<dbReference type="PANTHER" id="PTHR10225:SF2">
    <property type="entry name" value="LYMPHATIC VESSEL ENDOTHELIAL HYALURONIC ACID RECEPTOR 1"/>
    <property type="match status" value="1"/>
</dbReference>
<organism evidence="6 7">
    <name type="scientific">Ailuropoda melanoleuca</name>
    <name type="common">Giant panda</name>
    <dbReference type="NCBI Taxonomy" id="9646"/>
    <lineage>
        <taxon>Eukaryota</taxon>
        <taxon>Metazoa</taxon>
        <taxon>Chordata</taxon>
        <taxon>Craniata</taxon>
        <taxon>Vertebrata</taxon>
        <taxon>Euteleostomi</taxon>
        <taxon>Mammalia</taxon>
        <taxon>Eutheria</taxon>
        <taxon>Laurasiatheria</taxon>
        <taxon>Carnivora</taxon>
        <taxon>Caniformia</taxon>
        <taxon>Ursidae</taxon>
        <taxon>Ailuropoda</taxon>
    </lineage>
</organism>
<proteinExistence type="predicted"/>
<dbReference type="GO" id="GO:0005540">
    <property type="term" value="F:hyaluronic acid binding"/>
    <property type="evidence" value="ECO:0007669"/>
    <property type="project" value="InterPro"/>
</dbReference>
<dbReference type="GeneTree" id="ENSGT00530000063722"/>
<keyword evidence="2" id="KW-0325">Glycoprotein</keyword>
<feature type="compositionally biased region" description="Basic and acidic residues" evidence="3">
    <location>
        <begin position="178"/>
        <end position="208"/>
    </location>
</feature>
<evidence type="ECO:0000256" key="4">
    <source>
        <dbReference type="SAM" id="Phobius"/>
    </source>
</evidence>
<evidence type="ECO:0000256" key="5">
    <source>
        <dbReference type="SAM" id="SignalP"/>
    </source>
</evidence>
<feature type="signal peptide" evidence="5">
    <location>
        <begin position="1"/>
        <end position="19"/>
    </location>
</feature>
<evidence type="ECO:0000256" key="3">
    <source>
        <dbReference type="SAM" id="MobiDB-lite"/>
    </source>
</evidence>
<reference evidence="6 7" key="1">
    <citation type="journal article" date="2010" name="Nature">
        <title>The sequence and de novo assembly of the giant panda genome.</title>
        <authorList>
            <person name="Li R."/>
            <person name="Fan W."/>
            <person name="Tian G."/>
            <person name="Zhu H."/>
            <person name="He L."/>
            <person name="Cai J."/>
            <person name="Huang Q."/>
            <person name="Cai Q."/>
            <person name="Li B."/>
            <person name="Bai Y."/>
            <person name="Zhang Z."/>
            <person name="Zhang Y."/>
            <person name="Wang W."/>
            <person name="Li J."/>
            <person name="Wei F."/>
            <person name="Li H."/>
            <person name="Jian M."/>
            <person name="Li J."/>
            <person name="Zhang Z."/>
            <person name="Nielsen R."/>
            <person name="Li D."/>
            <person name="Gu W."/>
            <person name="Yang Z."/>
            <person name="Xuan Z."/>
            <person name="Ryder O.A."/>
            <person name="Leung F.C."/>
            <person name="Zhou Y."/>
            <person name="Cao J."/>
            <person name="Sun X."/>
            <person name="Fu Y."/>
            <person name="Fang X."/>
            <person name="Guo X."/>
            <person name="Wang B."/>
            <person name="Hou R."/>
            <person name="Shen F."/>
            <person name="Mu B."/>
            <person name="Ni P."/>
            <person name="Lin R."/>
            <person name="Qian W."/>
            <person name="Wang G."/>
            <person name="Yu C."/>
            <person name="Nie W."/>
            <person name="Wang J."/>
            <person name="Wu Z."/>
            <person name="Liang H."/>
            <person name="Min J."/>
            <person name="Wu Q."/>
            <person name="Cheng S."/>
            <person name="Ruan J."/>
            <person name="Wang M."/>
            <person name="Shi Z."/>
            <person name="Wen M."/>
            <person name="Liu B."/>
            <person name="Ren X."/>
            <person name="Zheng H."/>
            <person name="Dong D."/>
            <person name="Cook K."/>
            <person name="Shan G."/>
            <person name="Zhang H."/>
            <person name="Kosiol C."/>
            <person name="Xie X."/>
            <person name="Lu Z."/>
            <person name="Zheng H."/>
            <person name="Li Y."/>
            <person name="Steiner C.C."/>
            <person name="Lam T.T."/>
            <person name="Lin S."/>
            <person name="Zhang Q."/>
            <person name="Li G."/>
            <person name="Tian J."/>
            <person name="Gong T."/>
            <person name="Liu H."/>
            <person name="Zhang D."/>
            <person name="Fang L."/>
            <person name="Ye C."/>
            <person name="Zhang J."/>
            <person name="Hu W."/>
            <person name="Xu A."/>
            <person name="Ren Y."/>
            <person name="Zhang G."/>
            <person name="Bruford M.W."/>
            <person name="Li Q."/>
            <person name="Ma L."/>
            <person name="Guo Y."/>
            <person name="An N."/>
            <person name="Hu Y."/>
            <person name="Zheng Y."/>
            <person name="Shi Y."/>
            <person name="Li Z."/>
            <person name="Liu Q."/>
            <person name="Chen Y."/>
            <person name="Zhao J."/>
            <person name="Qu N."/>
            <person name="Zhao S."/>
            <person name="Tian F."/>
            <person name="Wang X."/>
            <person name="Wang H."/>
            <person name="Xu L."/>
            <person name="Liu X."/>
            <person name="Vinar T."/>
            <person name="Wang Y."/>
            <person name="Lam T.W."/>
            <person name="Yiu S.M."/>
            <person name="Liu S."/>
            <person name="Zhang H."/>
            <person name="Li D."/>
            <person name="Huang Y."/>
            <person name="Wang X."/>
            <person name="Yang G."/>
            <person name="Jiang Z."/>
            <person name="Wang J."/>
            <person name="Qin N."/>
            <person name="Li L."/>
            <person name="Li J."/>
            <person name="Bolund L."/>
            <person name="Kristiansen K."/>
            <person name="Wong G.K."/>
            <person name="Olson M."/>
            <person name="Zhang X."/>
            <person name="Li S."/>
            <person name="Yang H."/>
            <person name="Wang J."/>
            <person name="Wang J."/>
        </authorList>
    </citation>
    <scope>NUCLEOTIDE SEQUENCE [LARGE SCALE GENOMIC DNA]</scope>
</reference>
<dbReference type="PANTHER" id="PTHR10225">
    <property type="entry name" value="HYALURONAN RECEPTOR"/>
    <property type="match status" value="1"/>
</dbReference>
<reference evidence="6" key="2">
    <citation type="submission" date="2025-08" db="UniProtKB">
        <authorList>
            <consortium name="Ensembl"/>
        </authorList>
    </citation>
    <scope>IDENTIFICATION</scope>
</reference>
<dbReference type="AlphaFoldDB" id="G1L9W2"/>
<evidence type="ECO:0000256" key="1">
    <source>
        <dbReference type="ARBA" id="ARBA00022729"/>
    </source>
</evidence>
<keyword evidence="4" id="KW-0812">Transmembrane</keyword>
<dbReference type="Ensembl" id="ENSAMET00000003833.2">
    <property type="protein sequence ID" value="ENSAMEP00000003685.2"/>
    <property type="gene ID" value="ENSAMEG00000001923.2"/>
</dbReference>
<protein>
    <submittedName>
        <fullName evidence="6">Lymphatic vessel endothelial hyaluronan receptor 1</fullName>
    </submittedName>
</protein>
<keyword evidence="4" id="KW-0472">Membrane</keyword>
<feature type="region of interest" description="Disordered" evidence="3">
    <location>
        <begin position="178"/>
        <end position="221"/>
    </location>
</feature>
<reference evidence="6" key="3">
    <citation type="submission" date="2025-09" db="UniProtKB">
        <authorList>
            <consortium name="Ensembl"/>
        </authorList>
    </citation>
    <scope>IDENTIFICATION</scope>
</reference>
<evidence type="ECO:0000256" key="2">
    <source>
        <dbReference type="ARBA" id="ARBA00023180"/>
    </source>
</evidence>
<dbReference type="Proteomes" id="UP000008912">
    <property type="component" value="Unassembled WGS sequence"/>
</dbReference>
<evidence type="ECO:0000313" key="7">
    <source>
        <dbReference type="Proteomes" id="UP000008912"/>
    </source>
</evidence>
<name>G1L9W2_AILME</name>
<feature type="chain" id="PRO_5030170669" evidence="5">
    <location>
        <begin position="20"/>
        <end position="221"/>
    </location>
</feature>
<dbReference type="STRING" id="9646.ENSAMEP00000003685"/>
<dbReference type="HOGENOM" id="CLU_074364_1_0_1"/>
<accession>G1L9W2</accession>
<keyword evidence="7" id="KW-1185">Reference proteome</keyword>
<sequence>MAKCFSLVLLFASIWTTRLLVTSLRVEDTWINSCLPEIITTNDPIFNTEEATYTTEVIVSDSAYSASPTDAPYSATPTLAPTSALVATSTRRKRKLICITEGFVETSTISTKTETESYIENKAAFKNEAVGFGGVPTALLVLALLFFAAAAGLAVCYIKRYVKTFPFTNKNQQKEMIETKVVKEEKADDSNPNEESKKTDKKPEEPKSPPKTTVRCLEAEV</sequence>
<keyword evidence="4" id="KW-1133">Transmembrane helix</keyword>
<keyword evidence="1 5" id="KW-0732">Signal</keyword>
<dbReference type="InterPro" id="IPR043210">
    <property type="entry name" value="CD44_antigen-like"/>
</dbReference>
<dbReference type="eggNOG" id="ENOG502RY70">
    <property type="taxonomic scope" value="Eukaryota"/>
</dbReference>
<evidence type="ECO:0000313" key="6">
    <source>
        <dbReference type="Ensembl" id="ENSAMEP00000003685.2"/>
    </source>
</evidence>
<feature type="transmembrane region" description="Helical" evidence="4">
    <location>
        <begin position="138"/>
        <end position="158"/>
    </location>
</feature>
<dbReference type="GO" id="GO:0005886">
    <property type="term" value="C:plasma membrane"/>
    <property type="evidence" value="ECO:0007669"/>
    <property type="project" value="TreeGrafter"/>
</dbReference>
<dbReference type="GO" id="GO:0004888">
    <property type="term" value="F:transmembrane signaling receptor activity"/>
    <property type="evidence" value="ECO:0007669"/>
    <property type="project" value="TreeGrafter"/>
</dbReference>